<comment type="caution">
    <text evidence="8">The sequence shown here is derived from an EMBL/GenBank/DDBJ whole genome shotgun (WGS) entry which is preliminary data.</text>
</comment>
<sequence>MRVHALDAAMSLGGERTAERETVDALLRSVSSSSTTEKRRARLSATDDGATVARAPRLARFTSLPLRQRALMNRTAEGAQPRRESTTDDAQWLEDAESATSWDLDGQCAGEDTMTRLDDASSHRGSSIVLCSTERSASVAANAAQHDAVARIATLKALCDAGFISLEEFERRKAVIIDELTFASHGESSPTLTPTKRRSMTPIHGVPMIVPHAPNFRDVVPEVAIKHVFHYDSRQWSSTQVYVALDETPFSKGSLRVVYHLQDLNEMRDNDSYVAKVAIDPDEDPQTYFRDIELQAHCAYYAELYNSYQPPKRVEFLKAWVLELTERDGVLCAVEEYIPGEYRKHNNNFGSVSDDERNTPQAFSHFTLEASNHELLAVDIQGVGDKYTDPQIHTVNGHDFGKGNLGHLGFQKFLSTHRCNSICRYLKLPAVNPKQERHADQGTLPLQELMSTERVRAMRFDSRHYYESAPMLQKYIAQCREMEERERQRAETTTRLGACSLTCGGCSIQ</sequence>
<dbReference type="AlphaFoldDB" id="A0AAD5QEB3"/>
<dbReference type="InterPro" id="IPR051852">
    <property type="entry name" value="Alpha-type_PK"/>
</dbReference>
<feature type="domain" description="Alpha-type protein kinase" evidence="7">
    <location>
        <begin position="228"/>
        <end position="431"/>
    </location>
</feature>
<dbReference type="PANTHER" id="PTHR45992">
    <property type="entry name" value="EUKARYOTIC ELONGATION FACTOR 2 KINASE-RELATED"/>
    <property type="match status" value="1"/>
</dbReference>
<dbReference type="GO" id="GO:0005524">
    <property type="term" value="F:ATP binding"/>
    <property type="evidence" value="ECO:0007669"/>
    <property type="project" value="UniProtKB-KW"/>
</dbReference>
<keyword evidence="1" id="KW-0723">Serine/threonine-protein kinase</keyword>
<reference evidence="8" key="1">
    <citation type="submission" date="2021-12" db="EMBL/GenBank/DDBJ databases">
        <title>Prjna785345.</title>
        <authorList>
            <person name="Rujirawat T."/>
            <person name="Krajaejun T."/>
        </authorList>
    </citation>
    <scope>NUCLEOTIDE SEQUENCE</scope>
    <source>
        <strain evidence="8">Pi057C3</strain>
    </source>
</reference>
<protein>
    <recommendedName>
        <fullName evidence="7">Alpha-type protein kinase domain-containing protein</fullName>
    </recommendedName>
</protein>
<dbReference type="GO" id="GO:0004674">
    <property type="term" value="F:protein serine/threonine kinase activity"/>
    <property type="evidence" value="ECO:0007669"/>
    <property type="project" value="UniProtKB-KW"/>
</dbReference>
<dbReference type="PROSITE" id="PS51158">
    <property type="entry name" value="ALPHA_KINASE"/>
    <property type="match status" value="1"/>
</dbReference>
<evidence type="ECO:0000256" key="2">
    <source>
        <dbReference type="ARBA" id="ARBA00022679"/>
    </source>
</evidence>
<dbReference type="Pfam" id="PF02816">
    <property type="entry name" value="Alpha_kinase"/>
    <property type="match status" value="1"/>
</dbReference>
<keyword evidence="4" id="KW-0418">Kinase</keyword>
<feature type="region of interest" description="Disordered" evidence="6">
    <location>
        <begin position="29"/>
        <end position="48"/>
    </location>
</feature>
<dbReference type="Gene3D" id="3.20.200.10">
    <property type="entry name" value="MHCK/EF2 kinase"/>
    <property type="match status" value="1"/>
</dbReference>
<dbReference type="InterPro" id="IPR004166">
    <property type="entry name" value="a-kinase_dom"/>
</dbReference>
<gene>
    <name evidence="8" type="ORF">P43SY_000236</name>
</gene>
<dbReference type="GO" id="GO:0031037">
    <property type="term" value="P:myosin II filament disassembly"/>
    <property type="evidence" value="ECO:0007669"/>
    <property type="project" value="TreeGrafter"/>
</dbReference>
<evidence type="ECO:0000256" key="3">
    <source>
        <dbReference type="ARBA" id="ARBA00022741"/>
    </source>
</evidence>
<dbReference type="InterPro" id="IPR018649">
    <property type="entry name" value="SHOCT"/>
</dbReference>
<dbReference type="CDD" id="cd16968">
    <property type="entry name" value="Alpha_kinase_MHCK_like"/>
    <property type="match status" value="1"/>
</dbReference>
<evidence type="ECO:0000259" key="7">
    <source>
        <dbReference type="PROSITE" id="PS51158"/>
    </source>
</evidence>
<dbReference type="Pfam" id="PF09851">
    <property type="entry name" value="SHOCT"/>
    <property type="match status" value="1"/>
</dbReference>
<dbReference type="EMBL" id="JAKCXM010000015">
    <property type="protein sequence ID" value="KAJ0408032.1"/>
    <property type="molecule type" value="Genomic_DNA"/>
</dbReference>
<evidence type="ECO:0000313" key="8">
    <source>
        <dbReference type="EMBL" id="KAJ0408032.1"/>
    </source>
</evidence>
<dbReference type="FunFam" id="3.20.200.10:FF:000002">
    <property type="entry name" value="Eukaryotic elongation factor 2 kinase"/>
    <property type="match status" value="1"/>
</dbReference>
<evidence type="ECO:0000256" key="6">
    <source>
        <dbReference type="SAM" id="MobiDB-lite"/>
    </source>
</evidence>
<dbReference type="Proteomes" id="UP001209570">
    <property type="component" value="Unassembled WGS sequence"/>
</dbReference>
<accession>A0AAD5QEB3</accession>
<name>A0AAD5QEB3_PYTIN</name>
<evidence type="ECO:0000313" key="9">
    <source>
        <dbReference type="Proteomes" id="UP001209570"/>
    </source>
</evidence>
<dbReference type="GO" id="GO:1903013">
    <property type="term" value="P:response to differentiation-inducing factor 1"/>
    <property type="evidence" value="ECO:0007669"/>
    <property type="project" value="TreeGrafter"/>
</dbReference>
<organism evidence="8 9">
    <name type="scientific">Pythium insidiosum</name>
    <name type="common">Pythiosis disease agent</name>
    <dbReference type="NCBI Taxonomy" id="114742"/>
    <lineage>
        <taxon>Eukaryota</taxon>
        <taxon>Sar</taxon>
        <taxon>Stramenopiles</taxon>
        <taxon>Oomycota</taxon>
        <taxon>Peronosporomycetes</taxon>
        <taxon>Pythiales</taxon>
        <taxon>Pythiaceae</taxon>
        <taxon>Pythium</taxon>
    </lineage>
</organism>
<evidence type="ECO:0000256" key="1">
    <source>
        <dbReference type="ARBA" id="ARBA00022527"/>
    </source>
</evidence>
<dbReference type="Gene3D" id="3.30.200.20">
    <property type="entry name" value="Phosphorylase Kinase, domain 1"/>
    <property type="match status" value="2"/>
</dbReference>
<keyword evidence="3" id="KW-0547">Nucleotide-binding</keyword>
<evidence type="ECO:0000256" key="5">
    <source>
        <dbReference type="ARBA" id="ARBA00022840"/>
    </source>
</evidence>
<dbReference type="SUPFAM" id="SSF56112">
    <property type="entry name" value="Protein kinase-like (PK-like)"/>
    <property type="match status" value="1"/>
</dbReference>
<keyword evidence="5" id="KW-0067">ATP-binding</keyword>
<dbReference type="InterPro" id="IPR011009">
    <property type="entry name" value="Kinase-like_dom_sf"/>
</dbReference>
<keyword evidence="2" id="KW-0808">Transferase</keyword>
<proteinExistence type="predicted"/>
<dbReference type="PANTHER" id="PTHR45992:SF2">
    <property type="entry name" value="EUKARYOTIC ELONGATION FACTOR 2 KINASE"/>
    <property type="match status" value="1"/>
</dbReference>
<keyword evidence="9" id="KW-1185">Reference proteome</keyword>
<evidence type="ECO:0000256" key="4">
    <source>
        <dbReference type="ARBA" id="ARBA00022777"/>
    </source>
</evidence>
<dbReference type="SMART" id="SM00811">
    <property type="entry name" value="Alpha_kinase"/>
    <property type="match status" value="1"/>
</dbReference>